<gene>
    <name evidence="2" type="ORF">I6H56_01270</name>
</gene>
<feature type="signal peptide" evidence="1">
    <location>
        <begin position="1"/>
        <end position="20"/>
    </location>
</feature>
<evidence type="ECO:0000313" key="2">
    <source>
        <dbReference type="EMBL" id="QQB74136.1"/>
    </source>
</evidence>
<evidence type="ECO:0000256" key="1">
    <source>
        <dbReference type="SAM" id="SignalP"/>
    </source>
</evidence>
<protein>
    <recommendedName>
        <fullName evidence="4">Type IV secretion protein Rhs</fullName>
    </recommendedName>
</protein>
<keyword evidence="1" id="KW-0732">Signal</keyword>
<organism evidence="2 3">
    <name type="scientific">Fusobacterium canifelinum</name>
    <dbReference type="NCBI Taxonomy" id="285729"/>
    <lineage>
        <taxon>Bacteria</taxon>
        <taxon>Fusobacteriati</taxon>
        <taxon>Fusobacteriota</taxon>
        <taxon>Fusobacteriia</taxon>
        <taxon>Fusobacteriales</taxon>
        <taxon>Fusobacteriaceae</taxon>
        <taxon>Fusobacterium</taxon>
    </lineage>
</organism>
<feature type="chain" id="PRO_5032313673" description="Type IV secretion protein Rhs" evidence="1">
    <location>
        <begin position="21"/>
        <end position="147"/>
    </location>
</feature>
<dbReference type="RefSeq" id="WP_198480777.1">
    <property type="nucleotide sequence ID" value="NZ_CP066022.1"/>
</dbReference>
<dbReference type="EMBL" id="CP066022">
    <property type="protein sequence ID" value="QQB74136.1"/>
    <property type="molecule type" value="Genomic_DNA"/>
</dbReference>
<name>A0A7T4FP94_9FUSO</name>
<dbReference type="Proteomes" id="UP000595577">
    <property type="component" value="Chromosome"/>
</dbReference>
<sequence>MRKYLKFFMLMLLVFSYSYSGVMPETDWNKKGLKGKVSQTIATIYKYDRNGKLEKKEKIVTHFNEQGYIKEEIHYSNDIVSYIIFKEYGKDGLLVKSNDYKNVYYTHEYEYEYDKDGNLIETKREKEKNKNDYEKLEKITYNKMGKK</sequence>
<accession>A0A7T4FP94</accession>
<dbReference type="AlphaFoldDB" id="A0A7T4FP94"/>
<reference evidence="2 3" key="1">
    <citation type="submission" date="2020-12" db="EMBL/GenBank/DDBJ databases">
        <title>FDA dAtabase for Regulatory Grade micrObial Sequences (FDA-ARGOS): Supporting development and validation of Infectious Disease Dx tests.</title>
        <authorList>
            <person name="Sproer C."/>
            <person name="Gronow S."/>
            <person name="Severitt S."/>
            <person name="Schroder I."/>
            <person name="Tallon L."/>
            <person name="Sadzewicz L."/>
            <person name="Zhao X."/>
            <person name="Boylan J."/>
            <person name="Ott S."/>
            <person name="Bowen H."/>
            <person name="Vavikolanu K."/>
            <person name="Mehta A."/>
            <person name="Aluvathingal J."/>
            <person name="Nadendla S."/>
            <person name="Lowell S."/>
            <person name="Myers T."/>
            <person name="Yan Y."/>
            <person name="Sichtig H."/>
        </authorList>
    </citation>
    <scope>NUCLEOTIDE SEQUENCE [LARGE SCALE GENOMIC DNA]</scope>
    <source>
        <strain evidence="2 3">FDAARGOS_999</strain>
    </source>
</reference>
<evidence type="ECO:0008006" key="4">
    <source>
        <dbReference type="Google" id="ProtNLM"/>
    </source>
</evidence>
<proteinExistence type="predicted"/>
<evidence type="ECO:0000313" key="3">
    <source>
        <dbReference type="Proteomes" id="UP000595577"/>
    </source>
</evidence>